<dbReference type="Pfam" id="PF00903">
    <property type="entry name" value="Glyoxalase"/>
    <property type="match status" value="1"/>
</dbReference>
<dbReference type="CDD" id="cd07247">
    <property type="entry name" value="SgaA_N_like"/>
    <property type="match status" value="1"/>
</dbReference>
<name>A0A402A6P7_9CHLR</name>
<dbReference type="Proteomes" id="UP000287352">
    <property type="component" value="Unassembled WGS sequence"/>
</dbReference>
<dbReference type="SUPFAM" id="SSF54593">
    <property type="entry name" value="Glyoxalase/Bleomycin resistance protein/Dihydroxybiphenyl dioxygenase"/>
    <property type="match status" value="1"/>
</dbReference>
<dbReference type="InterPro" id="IPR052164">
    <property type="entry name" value="Anthracycline_SecMetBiosynth"/>
</dbReference>
<comment type="caution">
    <text evidence="2">The sequence shown here is derived from an EMBL/GenBank/DDBJ whole genome shotgun (WGS) entry which is preliminary data.</text>
</comment>
<dbReference type="Gene3D" id="3.10.180.10">
    <property type="entry name" value="2,3-Dihydroxybiphenyl 1,2-Dioxygenase, domain 1"/>
    <property type="match status" value="1"/>
</dbReference>
<dbReference type="AlphaFoldDB" id="A0A402A6P7"/>
<dbReference type="OrthoDB" id="9804235at2"/>
<dbReference type="EMBL" id="BIFR01000002">
    <property type="protein sequence ID" value="GCE14817.1"/>
    <property type="molecule type" value="Genomic_DNA"/>
</dbReference>
<evidence type="ECO:0000259" key="1">
    <source>
        <dbReference type="PROSITE" id="PS51819"/>
    </source>
</evidence>
<proteinExistence type="predicted"/>
<dbReference type="InterPro" id="IPR037523">
    <property type="entry name" value="VOC_core"/>
</dbReference>
<accession>A0A402A6P7</accession>
<dbReference type="PANTHER" id="PTHR33993">
    <property type="entry name" value="GLYOXALASE-RELATED"/>
    <property type="match status" value="1"/>
</dbReference>
<dbReference type="InterPro" id="IPR004360">
    <property type="entry name" value="Glyas_Fos-R_dOase_dom"/>
</dbReference>
<organism evidence="2 3">
    <name type="scientific">Tengunoibacter tsumagoiensis</name>
    <dbReference type="NCBI Taxonomy" id="2014871"/>
    <lineage>
        <taxon>Bacteria</taxon>
        <taxon>Bacillati</taxon>
        <taxon>Chloroflexota</taxon>
        <taxon>Ktedonobacteria</taxon>
        <taxon>Ktedonobacterales</taxon>
        <taxon>Dictyobacteraceae</taxon>
        <taxon>Tengunoibacter</taxon>
    </lineage>
</organism>
<dbReference type="RefSeq" id="WP_126582351.1">
    <property type="nucleotide sequence ID" value="NZ_BIFR01000002.1"/>
</dbReference>
<keyword evidence="3" id="KW-1185">Reference proteome</keyword>
<dbReference type="PROSITE" id="PS51819">
    <property type="entry name" value="VOC"/>
    <property type="match status" value="1"/>
</dbReference>
<evidence type="ECO:0000313" key="3">
    <source>
        <dbReference type="Proteomes" id="UP000287352"/>
    </source>
</evidence>
<protein>
    <recommendedName>
        <fullName evidence="1">VOC domain-containing protein</fullName>
    </recommendedName>
</protein>
<feature type="domain" description="VOC" evidence="1">
    <location>
        <begin position="5"/>
        <end position="117"/>
    </location>
</feature>
<sequence>MTIHTIAHIEIPTINPDAASQFYHDVFGWQIAVNQEHNYVTFQSENGLRGGFAGPSEPTYKPDRLLVYLATDNIDATLATVEAHGGKTILGKTEIPHVGTWAVFADPFGNHFGLFVSKRDQ</sequence>
<evidence type="ECO:0000313" key="2">
    <source>
        <dbReference type="EMBL" id="GCE14817.1"/>
    </source>
</evidence>
<reference evidence="3" key="1">
    <citation type="submission" date="2018-12" db="EMBL/GenBank/DDBJ databases">
        <title>Tengunoibacter tsumagoiensis gen. nov., sp. nov., Dictyobacter kobayashii sp. nov., D. alpinus sp. nov., and D. joshuensis sp. nov. and description of Dictyobacteraceae fam. nov. within the order Ktedonobacterales isolated from Tengu-no-mugimeshi.</title>
        <authorList>
            <person name="Wang C.M."/>
            <person name="Zheng Y."/>
            <person name="Sakai Y."/>
            <person name="Toyoda A."/>
            <person name="Minakuchi Y."/>
            <person name="Abe K."/>
            <person name="Yokota A."/>
            <person name="Yabe S."/>
        </authorList>
    </citation>
    <scope>NUCLEOTIDE SEQUENCE [LARGE SCALE GENOMIC DNA]</scope>
    <source>
        <strain evidence="3">Uno3</strain>
    </source>
</reference>
<gene>
    <name evidence="2" type="ORF">KTT_46760</name>
</gene>
<dbReference type="InterPro" id="IPR029068">
    <property type="entry name" value="Glyas_Bleomycin-R_OHBP_Dase"/>
</dbReference>